<accession>A0A4S4AX28</accession>
<proteinExistence type="inferred from homology"/>
<gene>
    <name evidence="14" type="ORF">E6C76_11225</name>
</gene>
<evidence type="ECO:0000256" key="10">
    <source>
        <dbReference type="PROSITE-ProRule" id="PRU01360"/>
    </source>
</evidence>
<keyword evidence="6 11" id="KW-0798">TonB box</keyword>
<evidence type="ECO:0000259" key="13">
    <source>
        <dbReference type="Pfam" id="PF07715"/>
    </source>
</evidence>
<keyword evidence="15" id="KW-1185">Reference proteome</keyword>
<evidence type="ECO:0000256" key="9">
    <source>
        <dbReference type="ARBA" id="ARBA00023237"/>
    </source>
</evidence>
<dbReference type="InterPro" id="IPR037066">
    <property type="entry name" value="Plug_dom_sf"/>
</dbReference>
<comment type="subcellular location">
    <subcellularLocation>
        <location evidence="1 10">Cell outer membrane</location>
        <topology evidence="1 10">Multi-pass membrane protein</topology>
    </subcellularLocation>
</comment>
<comment type="caution">
    <text evidence="14">The sequence shown here is derived from an EMBL/GenBank/DDBJ whole genome shotgun (WGS) entry which is preliminary data.</text>
</comment>
<keyword evidence="3 10" id="KW-0813">Transport</keyword>
<comment type="similarity">
    <text evidence="2 10 11">Belongs to the TonB-dependent receptor family.</text>
</comment>
<dbReference type="GO" id="GO:0044718">
    <property type="term" value="P:siderophore transmembrane transport"/>
    <property type="evidence" value="ECO:0007669"/>
    <property type="project" value="TreeGrafter"/>
</dbReference>
<dbReference type="SUPFAM" id="SSF56935">
    <property type="entry name" value="Porins"/>
    <property type="match status" value="1"/>
</dbReference>
<dbReference type="Pfam" id="PF00593">
    <property type="entry name" value="TonB_dep_Rec_b-barrel"/>
    <property type="match status" value="1"/>
</dbReference>
<feature type="domain" description="TonB-dependent receptor-like beta-barrel" evidence="12">
    <location>
        <begin position="257"/>
        <end position="666"/>
    </location>
</feature>
<dbReference type="GO" id="GO:0015344">
    <property type="term" value="F:siderophore uptake transmembrane transporter activity"/>
    <property type="evidence" value="ECO:0007669"/>
    <property type="project" value="TreeGrafter"/>
</dbReference>
<evidence type="ECO:0000256" key="1">
    <source>
        <dbReference type="ARBA" id="ARBA00004571"/>
    </source>
</evidence>
<evidence type="ECO:0000313" key="14">
    <source>
        <dbReference type="EMBL" id="THF64625.1"/>
    </source>
</evidence>
<organism evidence="14 15">
    <name type="scientific">Pseudothauera nasutitermitis</name>
    <dbReference type="NCBI Taxonomy" id="2565930"/>
    <lineage>
        <taxon>Bacteria</taxon>
        <taxon>Pseudomonadati</taxon>
        <taxon>Pseudomonadota</taxon>
        <taxon>Betaproteobacteria</taxon>
        <taxon>Rhodocyclales</taxon>
        <taxon>Zoogloeaceae</taxon>
        <taxon>Pseudothauera</taxon>
    </lineage>
</organism>
<keyword evidence="4 10" id="KW-1134">Transmembrane beta strand</keyword>
<dbReference type="InterPro" id="IPR000531">
    <property type="entry name" value="Beta-barrel_TonB"/>
</dbReference>
<keyword evidence="5 10" id="KW-0812">Transmembrane</keyword>
<dbReference type="Proteomes" id="UP000308430">
    <property type="component" value="Unassembled WGS sequence"/>
</dbReference>
<evidence type="ECO:0000256" key="2">
    <source>
        <dbReference type="ARBA" id="ARBA00009810"/>
    </source>
</evidence>
<dbReference type="Pfam" id="PF07715">
    <property type="entry name" value="Plug"/>
    <property type="match status" value="1"/>
</dbReference>
<evidence type="ECO:0000256" key="4">
    <source>
        <dbReference type="ARBA" id="ARBA00022452"/>
    </source>
</evidence>
<dbReference type="PANTHER" id="PTHR30069:SF27">
    <property type="entry name" value="BLL4766 PROTEIN"/>
    <property type="match status" value="1"/>
</dbReference>
<dbReference type="PROSITE" id="PS52016">
    <property type="entry name" value="TONB_DEPENDENT_REC_3"/>
    <property type="match status" value="1"/>
</dbReference>
<dbReference type="GO" id="GO:0009279">
    <property type="term" value="C:cell outer membrane"/>
    <property type="evidence" value="ECO:0007669"/>
    <property type="project" value="UniProtKB-SubCell"/>
</dbReference>
<feature type="domain" description="TonB-dependent receptor plug" evidence="13">
    <location>
        <begin position="80"/>
        <end position="192"/>
    </location>
</feature>
<name>A0A4S4AX28_9RHOO</name>
<dbReference type="InterPro" id="IPR039426">
    <property type="entry name" value="TonB-dep_rcpt-like"/>
</dbReference>
<reference evidence="14 15" key="1">
    <citation type="submission" date="2019-04" db="EMBL/GenBank/DDBJ databases">
        <title>Azoarcus nasutitermitis sp. nov. isolated from termite nest.</title>
        <authorList>
            <person name="Lin S.-Y."/>
            <person name="Hameed A."/>
            <person name="Hsu Y.-H."/>
            <person name="Young C.-C."/>
        </authorList>
    </citation>
    <scope>NUCLEOTIDE SEQUENCE [LARGE SCALE GENOMIC DNA]</scope>
    <source>
        <strain evidence="14 15">CC-YHH838</strain>
    </source>
</reference>
<dbReference type="PANTHER" id="PTHR30069">
    <property type="entry name" value="TONB-DEPENDENT OUTER MEMBRANE RECEPTOR"/>
    <property type="match status" value="1"/>
</dbReference>
<evidence type="ECO:0000256" key="6">
    <source>
        <dbReference type="ARBA" id="ARBA00023077"/>
    </source>
</evidence>
<evidence type="ECO:0000259" key="12">
    <source>
        <dbReference type="Pfam" id="PF00593"/>
    </source>
</evidence>
<evidence type="ECO:0000256" key="7">
    <source>
        <dbReference type="ARBA" id="ARBA00023136"/>
    </source>
</evidence>
<dbReference type="EMBL" id="SSOC01000004">
    <property type="protein sequence ID" value="THF64625.1"/>
    <property type="molecule type" value="Genomic_DNA"/>
</dbReference>
<sequence length="707" mass="80540">MCCGMYSAGRRHLDCLGRRSVGWRRDGVRARLRGRLPRRLLSGFLFSSLTVSGGQLQAAEEVFFTDLPIVASVSRLPQRLADTPSSVTVIDREMIRASGARALNDVLRLVPGFQTFTASDKPTRVNYHGITDDSDFSPRVQVLVDGRSLHSPLFRGGMNWELPPVALEDIERIEVVRGSNTTSYGTNAFLGVVNIITTDPALAHGTSISASNGTQGVRDYTLRTAGALGMAGHFRLTMQEQADEGLDHRAVPLEDQNWRDRNRTRLLDLRANFQLDTRNHLDLQFGRVENRRLTGRVDVSTGAPRPSDPLRPLDQSSTWMQGRWLYTISPEADFSLRYTYNEDRLENAVMLPQYGKYDPGGGRGVRHEIEALHTLLPSEHTRLVWGASWRYDTLKSPSMLDDVGEVSRRVGRVFVNGEWRPWAWFTGNLGVSYEYDAFAGRHTAPRASAAFHLTPENTLRLGYSRAWRNLDTLDYRARQRISPTEFEWLGNPDLPAEGLESWELAYLGDWRALRMSLDVRHFRERVSDRPIQRIRAVAGEPYTVQPVHDLLVKGYEFQWKWQPVKDTRLAVSHARVRIDGELTSVGRRLADPATGSNFSRPANLILYMDLSEQSAPSRSSSLLLMQRLPWGVEFSLARYWVRDIKWTRNTNTGKYNRTDARIGYPFVIGRQRGELAYTVQSLDGAHAEERMERIVERRHWMTLRLDF</sequence>
<evidence type="ECO:0000256" key="3">
    <source>
        <dbReference type="ARBA" id="ARBA00022448"/>
    </source>
</evidence>
<evidence type="ECO:0000256" key="8">
    <source>
        <dbReference type="ARBA" id="ARBA00023170"/>
    </source>
</evidence>
<dbReference type="AlphaFoldDB" id="A0A4S4AX28"/>
<keyword evidence="9 10" id="KW-0998">Cell outer membrane</keyword>
<keyword evidence="7 10" id="KW-0472">Membrane</keyword>
<evidence type="ECO:0000313" key="15">
    <source>
        <dbReference type="Proteomes" id="UP000308430"/>
    </source>
</evidence>
<dbReference type="Gene3D" id="2.40.170.20">
    <property type="entry name" value="TonB-dependent receptor, beta-barrel domain"/>
    <property type="match status" value="1"/>
</dbReference>
<dbReference type="InterPro" id="IPR036942">
    <property type="entry name" value="Beta-barrel_TonB_sf"/>
</dbReference>
<dbReference type="OrthoDB" id="183532at2"/>
<dbReference type="InterPro" id="IPR012910">
    <property type="entry name" value="Plug_dom"/>
</dbReference>
<evidence type="ECO:0000256" key="5">
    <source>
        <dbReference type="ARBA" id="ARBA00022692"/>
    </source>
</evidence>
<dbReference type="Gene3D" id="2.170.130.10">
    <property type="entry name" value="TonB-dependent receptor, plug domain"/>
    <property type="match status" value="1"/>
</dbReference>
<keyword evidence="8 14" id="KW-0675">Receptor</keyword>
<evidence type="ECO:0000256" key="11">
    <source>
        <dbReference type="RuleBase" id="RU003357"/>
    </source>
</evidence>
<protein>
    <submittedName>
        <fullName evidence="14">TonB-dependent receptor</fullName>
    </submittedName>
</protein>